<dbReference type="OrthoDB" id="3700600at2"/>
<feature type="transmembrane region" description="Helical" evidence="1">
    <location>
        <begin position="123"/>
        <end position="142"/>
    </location>
</feature>
<reference evidence="2 3" key="1">
    <citation type="submission" date="2018-11" db="EMBL/GenBank/DDBJ databases">
        <authorList>
            <person name="Li F."/>
        </authorList>
    </citation>
    <scope>NUCLEOTIDE SEQUENCE [LARGE SCALE GENOMIC DNA]</scope>
    <source>
        <strain evidence="2 3">KIS18-7</strain>
    </source>
</reference>
<protein>
    <recommendedName>
        <fullName evidence="4">DedA family protein</fullName>
    </recommendedName>
</protein>
<dbReference type="EMBL" id="RJSG01000002">
    <property type="protein sequence ID" value="RNL78819.1"/>
    <property type="molecule type" value="Genomic_DNA"/>
</dbReference>
<name>A0A3N0DT73_9ACTN</name>
<evidence type="ECO:0000256" key="1">
    <source>
        <dbReference type="SAM" id="Phobius"/>
    </source>
</evidence>
<keyword evidence="1" id="KW-1133">Transmembrane helix</keyword>
<organism evidence="2 3">
    <name type="scientific">Nocardioides marmorisolisilvae</name>
    <dbReference type="NCBI Taxonomy" id="1542737"/>
    <lineage>
        <taxon>Bacteria</taxon>
        <taxon>Bacillati</taxon>
        <taxon>Actinomycetota</taxon>
        <taxon>Actinomycetes</taxon>
        <taxon>Propionibacteriales</taxon>
        <taxon>Nocardioidaceae</taxon>
        <taxon>Nocardioides</taxon>
    </lineage>
</organism>
<sequence>MSLILGTFFFAIGSALLPLLNLEIYLGALPSAHSQAFALAVAAGSGQTLGKVVWYYAGVHSMKIPWLARKMEAEKWRESYQRWHDRIVGRPFLAGTIVFASAISGFPPLAVVAVLAGSLEMPFVLFLTTCLVGRIARFWLVLEGAEWVRQLAPHLFGTH</sequence>
<feature type="transmembrane region" description="Helical" evidence="1">
    <location>
        <begin position="92"/>
        <end position="117"/>
    </location>
</feature>
<keyword evidence="1" id="KW-0472">Membrane</keyword>
<proteinExistence type="predicted"/>
<comment type="caution">
    <text evidence="2">The sequence shown here is derived from an EMBL/GenBank/DDBJ whole genome shotgun (WGS) entry which is preliminary data.</text>
</comment>
<dbReference type="RefSeq" id="WP_123233321.1">
    <property type="nucleotide sequence ID" value="NZ_RJSG01000002.1"/>
</dbReference>
<evidence type="ECO:0000313" key="2">
    <source>
        <dbReference type="EMBL" id="RNL78819.1"/>
    </source>
</evidence>
<dbReference type="Proteomes" id="UP000277094">
    <property type="component" value="Unassembled WGS sequence"/>
</dbReference>
<accession>A0A3N0DT73</accession>
<dbReference type="AlphaFoldDB" id="A0A3N0DT73"/>
<evidence type="ECO:0000313" key="3">
    <source>
        <dbReference type="Proteomes" id="UP000277094"/>
    </source>
</evidence>
<keyword evidence="1" id="KW-0812">Transmembrane</keyword>
<gene>
    <name evidence="2" type="ORF">EFL95_07065</name>
</gene>
<keyword evidence="3" id="KW-1185">Reference proteome</keyword>
<evidence type="ECO:0008006" key="4">
    <source>
        <dbReference type="Google" id="ProtNLM"/>
    </source>
</evidence>